<gene>
    <name evidence="2" type="ORF">QVD17_20063</name>
</gene>
<comment type="caution">
    <text evidence="2">The sequence shown here is derived from an EMBL/GenBank/DDBJ whole genome shotgun (WGS) entry which is preliminary data.</text>
</comment>
<dbReference type="EMBL" id="JAUHHV010000005">
    <property type="protein sequence ID" value="KAK1424725.1"/>
    <property type="molecule type" value="Genomic_DNA"/>
</dbReference>
<keyword evidence="3" id="KW-1185">Reference proteome</keyword>
<organism evidence="2 3">
    <name type="scientific">Tagetes erecta</name>
    <name type="common">African marigold</name>
    <dbReference type="NCBI Taxonomy" id="13708"/>
    <lineage>
        <taxon>Eukaryota</taxon>
        <taxon>Viridiplantae</taxon>
        <taxon>Streptophyta</taxon>
        <taxon>Embryophyta</taxon>
        <taxon>Tracheophyta</taxon>
        <taxon>Spermatophyta</taxon>
        <taxon>Magnoliopsida</taxon>
        <taxon>eudicotyledons</taxon>
        <taxon>Gunneridae</taxon>
        <taxon>Pentapetalae</taxon>
        <taxon>asterids</taxon>
        <taxon>campanulids</taxon>
        <taxon>Asterales</taxon>
        <taxon>Asteraceae</taxon>
        <taxon>Asteroideae</taxon>
        <taxon>Heliantheae alliance</taxon>
        <taxon>Tageteae</taxon>
        <taxon>Tagetes</taxon>
    </lineage>
</organism>
<evidence type="ECO:0000313" key="3">
    <source>
        <dbReference type="Proteomes" id="UP001229421"/>
    </source>
</evidence>
<feature type="transmembrane region" description="Helical" evidence="1">
    <location>
        <begin position="21"/>
        <end position="44"/>
    </location>
</feature>
<proteinExistence type="predicted"/>
<evidence type="ECO:0000256" key="1">
    <source>
        <dbReference type="SAM" id="Phobius"/>
    </source>
</evidence>
<dbReference type="Proteomes" id="UP001229421">
    <property type="component" value="Unassembled WGS sequence"/>
</dbReference>
<sequence>MSVLKRTISMCGYTGLLRFKPLVVLQVVDVVMIAVMAIVLLLFYERGNGFVFVVVKVAADLYVNDIGAWR</sequence>
<keyword evidence="1" id="KW-0812">Transmembrane</keyword>
<accession>A0AAD8NQN9</accession>
<dbReference type="AlphaFoldDB" id="A0AAD8NQN9"/>
<keyword evidence="1" id="KW-1133">Transmembrane helix</keyword>
<reference evidence="2" key="1">
    <citation type="journal article" date="2023" name="bioRxiv">
        <title>Improved chromosome-level genome assembly for marigold (Tagetes erecta).</title>
        <authorList>
            <person name="Jiang F."/>
            <person name="Yuan L."/>
            <person name="Wang S."/>
            <person name="Wang H."/>
            <person name="Xu D."/>
            <person name="Wang A."/>
            <person name="Fan W."/>
        </authorList>
    </citation>
    <scope>NUCLEOTIDE SEQUENCE</scope>
    <source>
        <strain evidence="2">WSJ</strain>
        <tissue evidence="2">Leaf</tissue>
    </source>
</reference>
<protein>
    <submittedName>
        <fullName evidence="2">Uncharacterized protein</fullName>
    </submittedName>
</protein>
<evidence type="ECO:0000313" key="2">
    <source>
        <dbReference type="EMBL" id="KAK1424725.1"/>
    </source>
</evidence>
<name>A0AAD8NQN9_TARER</name>
<keyword evidence="1" id="KW-0472">Membrane</keyword>